<dbReference type="GO" id="GO:0051225">
    <property type="term" value="P:spindle assembly"/>
    <property type="evidence" value="ECO:0007669"/>
    <property type="project" value="InterPro"/>
</dbReference>
<evidence type="ECO:0000313" key="3">
    <source>
        <dbReference type="EMBL" id="WMV17632.1"/>
    </source>
</evidence>
<dbReference type="AlphaFoldDB" id="A0AAF0TEQ3"/>
<dbReference type="PANTHER" id="PTHR16151:SF8">
    <property type="entry name" value="AUGMIN SUBUNIT 6-LIKE"/>
    <property type="match status" value="1"/>
</dbReference>
<dbReference type="EMBL" id="CP133613">
    <property type="protein sequence ID" value="WMV17632.1"/>
    <property type="molecule type" value="Genomic_DNA"/>
</dbReference>
<protein>
    <recommendedName>
        <fullName evidence="2">HAUS augmin-like complex subunit 6 N-terminal domain-containing protein</fullName>
    </recommendedName>
</protein>
<dbReference type="Proteomes" id="UP001234989">
    <property type="component" value="Chromosome 2"/>
</dbReference>
<reference evidence="3" key="1">
    <citation type="submission" date="2023-08" db="EMBL/GenBank/DDBJ databases">
        <title>A de novo genome assembly of Solanum verrucosum Schlechtendal, a Mexican diploid species geographically isolated from the other diploid A-genome species in potato relatives.</title>
        <authorList>
            <person name="Hosaka K."/>
        </authorList>
    </citation>
    <scope>NUCLEOTIDE SEQUENCE</scope>
    <source>
        <tissue evidence="3">Young leaves</tissue>
    </source>
</reference>
<dbReference type="GO" id="GO:1990498">
    <property type="term" value="C:mitotic spindle microtubule"/>
    <property type="evidence" value="ECO:0007669"/>
    <property type="project" value="TreeGrafter"/>
</dbReference>
<accession>A0AAF0TEQ3</accession>
<feature type="compositionally biased region" description="Polar residues" evidence="1">
    <location>
        <begin position="457"/>
        <end position="476"/>
    </location>
</feature>
<proteinExistence type="predicted"/>
<feature type="region of interest" description="Disordered" evidence="1">
    <location>
        <begin position="455"/>
        <end position="477"/>
    </location>
</feature>
<dbReference type="InterPro" id="IPR028163">
    <property type="entry name" value="HAUS_6_N"/>
</dbReference>
<dbReference type="InterPro" id="IPR026797">
    <property type="entry name" value="HAUS_6"/>
</dbReference>
<feature type="compositionally biased region" description="Basic and acidic residues" evidence="1">
    <location>
        <begin position="316"/>
        <end position="334"/>
    </location>
</feature>
<sequence length="789" mass="88044">MTMDREKEREVELESAMYTNCLLLGLDPSIIGIGAGNGTPRVGLFRHSNPKLGEQLLYFILSSLRGPTQSAKDFDKVWPIFDSAQSRDFRKVVQGIISELESQGALPRSNSRVSSLATCCGPRFVELLWQLSLHALREVHRRMFAADVVSNPLPASLTDVTFSHAATLLPVTKARIALERRRFLSNAETAVRRQAMWSNLAHELTAEFRGLCAEEAYLQQELEKLQDVRNKVKLEGELWDELVSSSSQNSHMVQRATRLWDSLLSRKNQHEILASGPIEDLIAHREHRYRISGSALLTAMDQSSVAPPPHLASSHQSERSQADVNREKHAKSSDSSHIQVDDNSFSRVDERIARGHPTVDIAEVLRRWTHALQRVHKQSLQLAKANDGEGPEILRSSHDGGTGGHAESLAATLAEHKQHLASIQVLINQLKEVAPSIQNSILELTEEVSSISSNSSRAANFQGRSHSPVQAQSSGRTLEHIDDEVAEMSSRLSSMQFEKTSASPTTLKLPPLFSVTPNSSGKGGAQKRQISAQTSQIENMPERKSLDQQFLNNSFDNPPQDNDTSFVQNLKRSVREAALRSQSYHQGSSQDSRSDDSSEHYFEPVSGLGFSQHGDRANLLRRKKLFVSEPDSSFLGTGAPDSHMNIKSDGIPDLLNDLQSVDDYDGFLSTMGSNSSFSDAHRSFYDLEEAQDQVFSPPLLMDASLLADSYEDLLAFIFCISFDWEEQRELIIRTLLSKRDHGRAKAKILMWLPWSCQHELVLLQEIGRTASDSCGLYTDWVKKFYLAPD</sequence>
<evidence type="ECO:0000256" key="1">
    <source>
        <dbReference type="SAM" id="MobiDB-lite"/>
    </source>
</evidence>
<feature type="domain" description="HAUS augmin-like complex subunit 6 N-terminal" evidence="2">
    <location>
        <begin position="17"/>
        <end position="260"/>
    </location>
</feature>
<feature type="region of interest" description="Disordered" evidence="1">
    <location>
        <begin position="382"/>
        <end position="406"/>
    </location>
</feature>
<evidence type="ECO:0000259" key="2">
    <source>
        <dbReference type="Pfam" id="PF14661"/>
    </source>
</evidence>
<dbReference type="GO" id="GO:0008017">
    <property type="term" value="F:microtubule binding"/>
    <property type="evidence" value="ECO:0007669"/>
    <property type="project" value="TreeGrafter"/>
</dbReference>
<evidence type="ECO:0000313" key="4">
    <source>
        <dbReference type="Proteomes" id="UP001234989"/>
    </source>
</evidence>
<feature type="compositionally biased region" description="Polar residues" evidence="1">
    <location>
        <begin position="528"/>
        <end position="538"/>
    </location>
</feature>
<feature type="region of interest" description="Disordered" evidence="1">
    <location>
        <begin position="578"/>
        <end position="607"/>
    </location>
</feature>
<dbReference type="PANTHER" id="PTHR16151">
    <property type="entry name" value="HAUS AUGMIN-LIKE COMPLEX SUBUNIT 6"/>
    <property type="match status" value="1"/>
</dbReference>
<gene>
    <name evidence="3" type="ORF">MTR67_011017</name>
</gene>
<feature type="region of interest" description="Disordered" evidence="1">
    <location>
        <begin position="501"/>
        <end position="539"/>
    </location>
</feature>
<organism evidence="3 4">
    <name type="scientific">Solanum verrucosum</name>
    <dbReference type="NCBI Taxonomy" id="315347"/>
    <lineage>
        <taxon>Eukaryota</taxon>
        <taxon>Viridiplantae</taxon>
        <taxon>Streptophyta</taxon>
        <taxon>Embryophyta</taxon>
        <taxon>Tracheophyta</taxon>
        <taxon>Spermatophyta</taxon>
        <taxon>Magnoliopsida</taxon>
        <taxon>eudicotyledons</taxon>
        <taxon>Gunneridae</taxon>
        <taxon>Pentapetalae</taxon>
        <taxon>asterids</taxon>
        <taxon>lamiids</taxon>
        <taxon>Solanales</taxon>
        <taxon>Solanaceae</taxon>
        <taxon>Solanoideae</taxon>
        <taxon>Solaneae</taxon>
        <taxon>Solanum</taxon>
    </lineage>
</organism>
<feature type="compositionally biased region" description="Basic and acidic residues" evidence="1">
    <location>
        <begin position="592"/>
        <end position="602"/>
    </location>
</feature>
<dbReference type="Pfam" id="PF14661">
    <property type="entry name" value="HAUS6_N"/>
    <property type="match status" value="1"/>
</dbReference>
<keyword evidence="4" id="KW-1185">Reference proteome</keyword>
<feature type="region of interest" description="Disordered" evidence="1">
    <location>
        <begin position="302"/>
        <end position="342"/>
    </location>
</feature>
<name>A0AAF0TEQ3_SOLVR</name>
<dbReference type="GO" id="GO:0070652">
    <property type="term" value="C:HAUS complex"/>
    <property type="evidence" value="ECO:0007669"/>
    <property type="project" value="InterPro"/>
</dbReference>